<keyword evidence="4" id="KW-1185">Reference proteome</keyword>
<protein>
    <recommendedName>
        <fullName evidence="2">Antitoxin</fullName>
    </recommendedName>
</protein>
<comment type="similarity">
    <text evidence="1 2">Belongs to the phD/YefM antitoxin family.</text>
</comment>
<organism evidence="3 4">
    <name type="scientific">Acidipropionibacterium virtanenii</name>
    <dbReference type="NCBI Taxonomy" id="2057246"/>
    <lineage>
        <taxon>Bacteria</taxon>
        <taxon>Bacillati</taxon>
        <taxon>Actinomycetota</taxon>
        <taxon>Actinomycetes</taxon>
        <taxon>Propionibacteriales</taxon>
        <taxon>Propionibacteriaceae</taxon>
        <taxon>Acidipropionibacterium</taxon>
    </lineage>
</organism>
<dbReference type="GO" id="GO:0097351">
    <property type="term" value="F:toxin sequestering activity"/>
    <property type="evidence" value="ECO:0007669"/>
    <property type="project" value="TreeGrafter"/>
</dbReference>
<dbReference type="Pfam" id="PF02604">
    <property type="entry name" value="PhdYeFM_antitox"/>
    <property type="match status" value="1"/>
</dbReference>
<evidence type="ECO:0000313" key="3">
    <source>
        <dbReference type="EMBL" id="AXE37227.1"/>
    </source>
</evidence>
<dbReference type="RefSeq" id="WP_114043405.1">
    <property type="nucleotide sequence ID" value="NZ_CP025198.1"/>
</dbReference>
<evidence type="ECO:0000256" key="2">
    <source>
        <dbReference type="RuleBase" id="RU362080"/>
    </source>
</evidence>
<dbReference type="PANTHER" id="PTHR35377:SF5">
    <property type="entry name" value="ANTITOXIN VAPB46"/>
    <property type="match status" value="1"/>
</dbReference>
<dbReference type="FunFam" id="3.40.1620.10:FF:000002">
    <property type="entry name" value="Antitoxin"/>
    <property type="match status" value="1"/>
</dbReference>
<proteinExistence type="inferred from homology"/>
<dbReference type="NCBIfam" id="TIGR01552">
    <property type="entry name" value="phd_fam"/>
    <property type="match status" value="1"/>
</dbReference>
<dbReference type="EMBL" id="CP025198">
    <property type="protein sequence ID" value="AXE37227.1"/>
    <property type="molecule type" value="Genomic_DNA"/>
</dbReference>
<dbReference type="InterPro" id="IPR036165">
    <property type="entry name" value="YefM-like_sf"/>
</dbReference>
<gene>
    <name evidence="3" type="ORF">JS278_00029</name>
</gene>
<dbReference type="PANTHER" id="PTHR35377">
    <property type="entry name" value="ANTITOXIN VAPB49-RELATED-RELATED"/>
    <property type="match status" value="1"/>
</dbReference>
<dbReference type="InterPro" id="IPR006442">
    <property type="entry name" value="Antitoxin_Phd/YefM"/>
</dbReference>
<name>A0A344UPM9_9ACTN</name>
<dbReference type="AlphaFoldDB" id="A0A344UPM9"/>
<dbReference type="Proteomes" id="UP000251995">
    <property type="component" value="Chromosome"/>
</dbReference>
<dbReference type="InterPro" id="IPR051416">
    <property type="entry name" value="phD-YefM_TA_antitoxins"/>
</dbReference>
<evidence type="ECO:0000313" key="4">
    <source>
        <dbReference type="Proteomes" id="UP000251995"/>
    </source>
</evidence>
<dbReference type="SUPFAM" id="SSF143120">
    <property type="entry name" value="YefM-like"/>
    <property type="match status" value="1"/>
</dbReference>
<reference evidence="3 4" key="1">
    <citation type="submission" date="2017-12" db="EMBL/GenBank/DDBJ databases">
        <title>The whole genome sequence of the Acidipropionibacterium virtanenii sp. nov. type strain JS278.</title>
        <authorList>
            <person name="Laine P."/>
            <person name="Deptula P."/>
            <person name="Varmanen P."/>
            <person name="Auvinen P."/>
        </authorList>
    </citation>
    <scope>NUCLEOTIDE SEQUENCE [LARGE SCALE GENOMIC DNA]</scope>
    <source>
        <strain evidence="3 4">JS278</strain>
    </source>
</reference>
<comment type="function">
    <text evidence="2">Antitoxin component of a type II toxin-antitoxin (TA) system.</text>
</comment>
<evidence type="ECO:0000256" key="1">
    <source>
        <dbReference type="ARBA" id="ARBA00009981"/>
    </source>
</evidence>
<dbReference type="Gene3D" id="3.40.1620.10">
    <property type="entry name" value="YefM-like domain"/>
    <property type="match status" value="1"/>
</dbReference>
<dbReference type="KEGG" id="acij:JS278_00029"/>
<accession>A0A344UPM9</accession>
<sequence>MSEVGIRELKQNASSVVRRAAAGEEITVTDRGRPVARLSAIDHGGVRGLLAADRARPPIRALSDLPAPTIAADVSSVLQQMRDGERY</sequence>
<dbReference type="OrthoDB" id="33091at2"/>